<name>A0ABV0ZFQ3_9TELE</name>
<accession>A0ABV0ZFQ3</accession>
<feature type="non-terminal residue" evidence="1">
    <location>
        <position position="185"/>
    </location>
</feature>
<keyword evidence="2" id="KW-1185">Reference proteome</keyword>
<dbReference type="Proteomes" id="UP001469553">
    <property type="component" value="Unassembled WGS sequence"/>
</dbReference>
<evidence type="ECO:0000313" key="2">
    <source>
        <dbReference type="Proteomes" id="UP001469553"/>
    </source>
</evidence>
<evidence type="ECO:0000313" key="1">
    <source>
        <dbReference type="EMBL" id="MEQ2304740.1"/>
    </source>
</evidence>
<dbReference type="EMBL" id="JAHRIP010060075">
    <property type="protein sequence ID" value="MEQ2304740.1"/>
    <property type="molecule type" value="Genomic_DNA"/>
</dbReference>
<sequence length="185" mass="20251">MALWSKSSPASSCLSRNAPPIRCPATGGNGTETLYLSQFILPVTSELRRLLSCASKCATKWIAPTMDRNSFSSEPLCELNRQLPGGYPGWPRWLRFTLASLLGSPQERSYTHTYPTPNSGTSPAGCFRTRIQPNLSTLHLSVDASPALQSLTQVTKKSSDLPLSPYSLLLQSESLSSWRIAYSLL</sequence>
<reference evidence="1 2" key="1">
    <citation type="submission" date="2021-06" db="EMBL/GenBank/DDBJ databases">
        <authorList>
            <person name="Palmer J.M."/>
        </authorList>
    </citation>
    <scope>NUCLEOTIDE SEQUENCE [LARGE SCALE GENOMIC DNA]</scope>
    <source>
        <strain evidence="1 2">AS_MEX2019</strain>
        <tissue evidence="1">Muscle</tissue>
    </source>
</reference>
<proteinExistence type="predicted"/>
<protein>
    <submittedName>
        <fullName evidence="1">Uncharacterized protein</fullName>
    </submittedName>
</protein>
<organism evidence="1 2">
    <name type="scientific">Ameca splendens</name>
    <dbReference type="NCBI Taxonomy" id="208324"/>
    <lineage>
        <taxon>Eukaryota</taxon>
        <taxon>Metazoa</taxon>
        <taxon>Chordata</taxon>
        <taxon>Craniata</taxon>
        <taxon>Vertebrata</taxon>
        <taxon>Euteleostomi</taxon>
        <taxon>Actinopterygii</taxon>
        <taxon>Neopterygii</taxon>
        <taxon>Teleostei</taxon>
        <taxon>Neoteleostei</taxon>
        <taxon>Acanthomorphata</taxon>
        <taxon>Ovalentaria</taxon>
        <taxon>Atherinomorphae</taxon>
        <taxon>Cyprinodontiformes</taxon>
        <taxon>Goodeidae</taxon>
        <taxon>Ameca</taxon>
    </lineage>
</organism>
<gene>
    <name evidence="1" type="ORF">AMECASPLE_030500</name>
</gene>
<comment type="caution">
    <text evidence="1">The sequence shown here is derived from an EMBL/GenBank/DDBJ whole genome shotgun (WGS) entry which is preliminary data.</text>
</comment>